<name>A0AAU9LXQ4_9ASTR</name>
<protein>
    <submittedName>
        <fullName evidence="1">Uncharacterized protein</fullName>
    </submittedName>
</protein>
<proteinExistence type="predicted"/>
<dbReference type="AlphaFoldDB" id="A0AAU9LXQ4"/>
<gene>
    <name evidence="1" type="ORF">LVIROSA_LOCUS4902</name>
</gene>
<dbReference type="Proteomes" id="UP001157418">
    <property type="component" value="Unassembled WGS sequence"/>
</dbReference>
<keyword evidence="2" id="KW-1185">Reference proteome</keyword>
<accession>A0AAU9LXQ4</accession>
<evidence type="ECO:0000313" key="2">
    <source>
        <dbReference type="Proteomes" id="UP001157418"/>
    </source>
</evidence>
<evidence type="ECO:0000313" key="1">
    <source>
        <dbReference type="EMBL" id="CAH1417198.1"/>
    </source>
</evidence>
<dbReference type="EMBL" id="CAKMRJ010000002">
    <property type="protein sequence ID" value="CAH1417198.1"/>
    <property type="molecule type" value="Genomic_DNA"/>
</dbReference>
<comment type="caution">
    <text evidence="1">The sequence shown here is derived from an EMBL/GenBank/DDBJ whole genome shotgun (WGS) entry which is preliminary data.</text>
</comment>
<organism evidence="1 2">
    <name type="scientific">Lactuca virosa</name>
    <dbReference type="NCBI Taxonomy" id="75947"/>
    <lineage>
        <taxon>Eukaryota</taxon>
        <taxon>Viridiplantae</taxon>
        <taxon>Streptophyta</taxon>
        <taxon>Embryophyta</taxon>
        <taxon>Tracheophyta</taxon>
        <taxon>Spermatophyta</taxon>
        <taxon>Magnoliopsida</taxon>
        <taxon>eudicotyledons</taxon>
        <taxon>Gunneridae</taxon>
        <taxon>Pentapetalae</taxon>
        <taxon>asterids</taxon>
        <taxon>campanulids</taxon>
        <taxon>Asterales</taxon>
        <taxon>Asteraceae</taxon>
        <taxon>Cichorioideae</taxon>
        <taxon>Cichorieae</taxon>
        <taxon>Lactucinae</taxon>
        <taxon>Lactuca</taxon>
    </lineage>
</organism>
<reference evidence="1 2" key="1">
    <citation type="submission" date="2022-01" db="EMBL/GenBank/DDBJ databases">
        <authorList>
            <person name="Xiong W."/>
            <person name="Schranz E."/>
        </authorList>
    </citation>
    <scope>NUCLEOTIDE SEQUENCE [LARGE SCALE GENOMIC DNA]</scope>
</reference>
<sequence length="83" mass="9033">MVELPMFNYGEVMSTLSLLSPPLPILTPTLLQSLSLSLSLSHTTPSNLSTAVLCRRNAIHLRAGLPFSKQTVARIVSKKLQDS</sequence>